<dbReference type="Pfam" id="PF01501">
    <property type="entry name" value="Glyco_transf_8"/>
    <property type="match status" value="1"/>
</dbReference>
<dbReference type="InterPro" id="IPR029044">
    <property type="entry name" value="Nucleotide-diphossugar_trans"/>
</dbReference>
<evidence type="ECO:0000313" key="2">
    <source>
        <dbReference type="Proteomes" id="UP000298138"/>
    </source>
</evidence>
<organism evidence="1 2">
    <name type="scientific">Ascodesmis nigricans</name>
    <dbReference type="NCBI Taxonomy" id="341454"/>
    <lineage>
        <taxon>Eukaryota</taxon>
        <taxon>Fungi</taxon>
        <taxon>Dikarya</taxon>
        <taxon>Ascomycota</taxon>
        <taxon>Pezizomycotina</taxon>
        <taxon>Pezizomycetes</taxon>
        <taxon>Pezizales</taxon>
        <taxon>Ascodesmidaceae</taxon>
        <taxon>Ascodesmis</taxon>
    </lineage>
</organism>
<dbReference type="STRING" id="341454.A0A4S2MW90"/>
<dbReference type="SUPFAM" id="SSF53448">
    <property type="entry name" value="Nucleotide-diphospho-sugar transferases"/>
    <property type="match status" value="1"/>
</dbReference>
<dbReference type="EMBL" id="ML220122">
    <property type="protein sequence ID" value="TGZ80867.1"/>
    <property type="molecule type" value="Genomic_DNA"/>
</dbReference>
<gene>
    <name evidence="1" type="ORF">EX30DRAFT_341194</name>
</gene>
<keyword evidence="2" id="KW-1185">Reference proteome</keyword>
<proteinExistence type="predicted"/>
<name>A0A4S2MW90_9PEZI</name>
<sequence length="320" mass="37269">MARIRFLGPALILFFGLLVLYIAFGNSSPEALQGLTKYRPSSSNPAAPKKARYAITSSVQTHHFTPLAMMLGYSILKHNNMNDLDAEMVLLVREANDDDAKDGVTKEDIEKLEKVGWKVRVEKELQFENVKIEDIRAHHRHNLNKLHLWTWTEYEKIVFIDADVVCKGKLDELLAMPGEFAAAPDVWWFQLTDTKFNSGVIVFRPSKKTFDDMYVKVSDENYHKPNEADQAFLNEYYKFRFFGLPYRYNFNLVMYKHHTDVWNLLWDEAVLIHMTMRKPQPAPNHCLEGCDEQGPSVWYGEYFKEMLLHHGWDGQIPVYA</sequence>
<keyword evidence="1" id="KW-0808">Transferase</keyword>
<dbReference type="Proteomes" id="UP000298138">
    <property type="component" value="Unassembled WGS sequence"/>
</dbReference>
<reference evidence="1 2" key="1">
    <citation type="submission" date="2019-04" db="EMBL/GenBank/DDBJ databases">
        <title>Comparative genomics and transcriptomics to analyze fruiting body development in filamentous ascomycetes.</title>
        <authorList>
            <consortium name="DOE Joint Genome Institute"/>
            <person name="Lutkenhaus R."/>
            <person name="Traeger S."/>
            <person name="Breuer J."/>
            <person name="Kuo A."/>
            <person name="Lipzen A."/>
            <person name="Pangilinan J."/>
            <person name="Dilworth D."/>
            <person name="Sandor L."/>
            <person name="Poggeler S."/>
            <person name="Barry K."/>
            <person name="Grigoriev I.V."/>
            <person name="Nowrousian M."/>
        </authorList>
    </citation>
    <scope>NUCLEOTIDE SEQUENCE [LARGE SCALE GENOMIC DNA]</scope>
    <source>
        <strain evidence="1 2">CBS 389.68</strain>
    </source>
</reference>
<dbReference type="AlphaFoldDB" id="A0A4S2MW90"/>
<dbReference type="OrthoDB" id="2014201at2759"/>
<dbReference type="FunCoup" id="A0A4S2MW90">
    <property type="interactions" value="82"/>
</dbReference>
<dbReference type="Gene3D" id="3.90.550.10">
    <property type="entry name" value="Spore Coat Polysaccharide Biosynthesis Protein SpsA, Chain A"/>
    <property type="match status" value="1"/>
</dbReference>
<dbReference type="PANTHER" id="PTHR11183">
    <property type="entry name" value="GLYCOGENIN SUBFAMILY MEMBER"/>
    <property type="match status" value="1"/>
</dbReference>
<dbReference type="InParanoid" id="A0A4S2MW90"/>
<dbReference type="GO" id="GO:0016757">
    <property type="term" value="F:glycosyltransferase activity"/>
    <property type="evidence" value="ECO:0007669"/>
    <property type="project" value="InterPro"/>
</dbReference>
<protein>
    <submittedName>
        <fullName evidence="1">Nucleotide-diphospho-sugar transferase</fullName>
    </submittedName>
</protein>
<dbReference type="InterPro" id="IPR002495">
    <property type="entry name" value="Glyco_trans_8"/>
</dbReference>
<dbReference type="InterPro" id="IPR050587">
    <property type="entry name" value="GNT1/Glycosyltrans_8"/>
</dbReference>
<accession>A0A4S2MW90</accession>
<evidence type="ECO:0000313" key="1">
    <source>
        <dbReference type="EMBL" id="TGZ80867.1"/>
    </source>
</evidence>